<proteinExistence type="predicted"/>
<dbReference type="InterPro" id="IPR024747">
    <property type="entry name" value="Pyridox_Oxase-rel"/>
</dbReference>
<organism evidence="1 2">
    <name type="scientific">Natronococcus pandeyae</name>
    <dbReference type="NCBI Taxonomy" id="2055836"/>
    <lineage>
        <taxon>Archaea</taxon>
        <taxon>Methanobacteriati</taxon>
        <taxon>Methanobacteriota</taxon>
        <taxon>Stenosarchaea group</taxon>
        <taxon>Halobacteria</taxon>
        <taxon>Halobacteriales</taxon>
        <taxon>Natrialbaceae</taxon>
        <taxon>Natronococcus</taxon>
    </lineage>
</organism>
<dbReference type="InterPro" id="IPR012349">
    <property type="entry name" value="Split_barrel_FMN-bd"/>
</dbReference>
<name>A0A8J8TQ41_9EURY</name>
<dbReference type="SUPFAM" id="SSF50475">
    <property type="entry name" value="FMN-binding split barrel"/>
    <property type="match status" value="1"/>
</dbReference>
<comment type="caution">
    <text evidence="1">The sequence shown here is derived from an EMBL/GenBank/DDBJ whole genome shotgun (WGS) entry which is preliminary data.</text>
</comment>
<evidence type="ECO:0008006" key="3">
    <source>
        <dbReference type="Google" id="ProtNLM"/>
    </source>
</evidence>
<dbReference type="Proteomes" id="UP000766904">
    <property type="component" value="Unassembled WGS sequence"/>
</dbReference>
<evidence type="ECO:0000313" key="2">
    <source>
        <dbReference type="Proteomes" id="UP000766904"/>
    </source>
</evidence>
<dbReference type="EMBL" id="PHNJ01000017">
    <property type="protein sequence ID" value="TYL36505.1"/>
    <property type="molecule type" value="Genomic_DNA"/>
</dbReference>
<protein>
    <recommendedName>
        <fullName evidence="3">Pyridoxamine 5'-phosphate oxidase family protein</fullName>
    </recommendedName>
</protein>
<dbReference type="Gene3D" id="2.30.110.10">
    <property type="entry name" value="Electron Transport, Fmn-binding Protein, Chain A"/>
    <property type="match status" value="1"/>
</dbReference>
<keyword evidence="2" id="KW-1185">Reference proteome</keyword>
<gene>
    <name evidence="1" type="ORF">CV102_22035</name>
</gene>
<dbReference type="Pfam" id="PF12900">
    <property type="entry name" value="Pyridox_ox_2"/>
    <property type="match status" value="1"/>
</dbReference>
<evidence type="ECO:0000313" key="1">
    <source>
        <dbReference type="EMBL" id="TYL36505.1"/>
    </source>
</evidence>
<sequence>MRLEVVPSATAGDNPRPYFLSSPILRIGMSQDIGVELEADEIESFLQEQGLGVLGIAKEGEAYTIPIAFAYDGDSHRCFFRFVIGEESMKQSLVSETELASLTVYEWATPNQWKSVVIRGRIRQVPDADLAEAATLFSVVGEEATLEVFNEPLSEYETVWYELDISEITGRGQFVGSRESVV</sequence>
<reference evidence="1" key="1">
    <citation type="submission" date="2017-11" db="EMBL/GenBank/DDBJ databases">
        <authorList>
            <person name="Kajale S.C."/>
            <person name="Sharma A."/>
        </authorList>
    </citation>
    <scope>NUCLEOTIDE SEQUENCE</scope>
    <source>
        <strain evidence="1">LS1_42</strain>
    </source>
</reference>
<accession>A0A8J8TQ41</accession>
<dbReference type="AlphaFoldDB" id="A0A8J8TQ41"/>